<evidence type="ECO:0000256" key="1">
    <source>
        <dbReference type="SAM" id="MobiDB-lite"/>
    </source>
</evidence>
<dbReference type="SUPFAM" id="SSF109709">
    <property type="entry name" value="KorB DNA-binding domain-like"/>
    <property type="match status" value="1"/>
</dbReference>
<reference evidence="2 3" key="1">
    <citation type="submission" date="2015-09" db="EMBL/GenBank/DDBJ databases">
        <authorList>
            <consortium name="Pathogen Informatics"/>
        </authorList>
    </citation>
    <scope>NUCLEOTIDE SEQUENCE [LARGE SCALE GENOMIC DNA]</scope>
    <source>
        <strain evidence="2 3">2789STDY5608625</strain>
    </source>
</reference>
<comment type="caution">
    <text evidence="2">The sequence shown here is derived from an EMBL/GenBank/DDBJ whole genome shotgun (WGS) entry which is preliminary data.</text>
</comment>
<gene>
    <name evidence="2" type="ORF">ERS370000_01005</name>
</gene>
<evidence type="ECO:0000313" key="2">
    <source>
        <dbReference type="EMBL" id="CUI58207.1"/>
    </source>
</evidence>
<organism evidence="2 3">
    <name type="scientific">Achromobacter aegrifaciens</name>
    <dbReference type="NCBI Taxonomy" id="1287736"/>
    <lineage>
        <taxon>Bacteria</taxon>
        <taxon>Pseudomonadati</taxon>
        <taxon>Pseudomonadota</taxon>
        <taxon>Betaproteobacteria</taxon>
        <taxon>Burkholderiales</taxon>
        <taxon>Alcaligenaceae</taxon>
        <taxon>Achromobacter</taxon>
    </lineage>
</organism>
<dbReference type="AlphaFoldDB" id="A0AAD2IWN5"/>
<name>A0AAD2IWN5_ACHAE</name>
<dbReference type="EMBL" id="CYTK01000001">
    <property type="protein sequence ID" value="CUI58207.1"/>
    <property type="molecule type" value="Genomic_DNA"/>
</dbReference>
<accession>A0AAD2IWN5</accession>
<evidence type="ECO:0008006" key="4">
    <source>
        <dbReference type="Google" id="ProtNLM"/>
    </source>
</evidence>
<feature type="region of interest" description="Disordered" evidence="1">
    <location>
        <begin position="300"/>
        <end position="324"/>
    </location>
</feature>
<sequence length="324" mass="35446">MTESTAPVSFRQKILSKEIKRAHAMQVRYEDLHVEPGFNLRAPIERLGGKLRQQAEAAEESLFRHIMSGGQYPALEVRPRAEGGVWIVDGHRRHRNIGRAIAAGAPLQDKDGFVMIDVVAFEGNDAERTKRVISSSKAQSLFILDTALGYARLARFKWDNDRIAEIEGVSAVWVGKLLTLANANTDVHDLILADLVKPTVAIAAVEKYGEAAGEYLRNRGKTTVGDIKGRPLPRKVVSPLISGVDSFIKGLDANQRAILIDIQEGRVAADTITVKAEDLIHLFQAHGAVETVRAKRAEKAAKEAQQAAPDTQAPIDLEQEEATA</sequence>
<evidence type="ECO:0000313" key="3">
    <source>
        <dbReference type="Proteomes" id="UP000044098"/>
    </source>
</evidence>
<proteinExistence type="predicted"/>
<protein>
    <recommendedName>
        <fullName evidence="4">ParB/RepB/Spo0J family partition protein</fullName>
    </recommendedName>
</protein>
<dbReference type="Proteomes" id="UP000044098">
    <property type="component" value="Unassembled WGS sequence"/>
</dbReference>
<dbReference type="RefSeq" id="WP_054451281.1">
    <property type="nucleotide sequence ID" value="NZ_CYTK01000001.1"/>
</dbReference>